<feature type="domain" description="Aminoglycoside phosphotransferase" evidence="1">
    <location>
        <begin position="121"/>
        <end position="317"/>
    </location>
</feature>
<dbReference type="STRING" id="1116229.S3CY37"/>
<proteinExistence type="predicted"/>
<dbReference type="SUPFAM" id="SSF56112">
    <property type="entry name" value="Protein kinase-like (PK-like)"/>
    <property type="match status" value="1"/>
</dbReference>
<evidence type="ECO:0000313" key="3">
    <source>
        <dbReference type="Proteomes" id="UP000016922"/>
    </source>
</evidence>
<dbReference type="InterPro" id="IPR002575">
    <property type="entry name" value="Aminoglycoside_PTrfase"/>
</dbReference>
<dbReference type="Gene3D" id="3.90.1200.10">
    <property type="match status" value="1"/>
</dbReference>
<keyword evidence="2" id="KW-0808">Transferase</keyword>
<gene>
    <name evidence="2" type="ORF">GLAREA_03492</name>
</gene>
<dbReference type="GeneID" id="19462547"/>
<dbReference type="AlphaFoldDB" id="S3CY37"/>
<dbReference type="PANTHER" id="PTHR21310">
    <property type="entry name" value="AMINOGLYCOSIDE PHOSPHOTRANSFERASE-RELATED-RELATED"/>
    <property type="match status" value="1"/>
</dbReference>
<sequence>MECPAEDFQHPEKSYKKPLFWARDGAFPTSQTDKWAHIKDHEIGAPGSKPHELCWICGWTNYQQYFSTYVSRVKVFHNRDNTALWNLGPKLILKDAPNDGYSPGNDYITQKFLRAQPNLKNIPLVKKMELLSEPTDKTQFVVMSRAEGKPLGDLWFGLSQDQKDHVRDQLVAFLRELRQFTASGAQTVDGGPLDDLLVANCSVVKPKCLKIGFNNDEWFENFSTEVKLGIALQLKTKDPEKIDARFQELKSNFPKSEPYVLTHGDLTFGNIMVKEDDLTITAIIDWEYAGYYPWWAERWLCLKQNRDGSHELTESVFEVLHQPSGDLDTFREQAHRKILPVTDAWDHCTKQHPGYRNKWFRSEFSESEPYAGTFRLCQMGGLTEKREHVLNTDALDRVTSKDPKSHRLYL</sequence>
<dbReference type="RefSeq" id="XP_008081936.1">
    <property type="nucleotide sequence ID" value="XM_008083745.1"/>
</dbReference>
<protein>
    <submittedName>
        <fullName evidence="2">Protein kinase-like (PK-like)</fullName>
    </submittedName>
</protein>
<keyword evidence="2" id="KW-0418">Kinase</keyword>
<dbReference type="HOGENOM" id="CLU_021768_6_0_1"/>
<dbReference type="InterPro" id="IPR051678">
    <property type="entry name" value="AGP_Transferase"/>
</dbReference>
<name>S3CY37_GLAL2</name>
<dbReference type="Proteomes" id="UP000016922">
    <property type="component" value="Unassembled WGS sequence"/>
</dbReference>
<dbReference type="eggNOG" id="ENOG502SN0H">
    <property type="taxonomic scope" value="Eukaryota"/>
</dbReference>
<dbReference type="EMBL" id="KE145363">
    <property type="protein sequence ID" value="EPE30525.1"/>
    <property type="molecule type" value="Genomic_DNA"/>
</dbReference>
<dbReference type="KEGG" id="glz:GLAREA_03492"/>
<dbReference type="OrthoDB" id="8300194at2759"/>
<organism evidence="2 3">
    <name type="scientific">Glarea lozoyensis (strain ATCC 20868 / MF5171)</name>
    <dbReference type="NCBI Taxonomy" id="1116229"/>
    <lineage>
        <taxon>Eukaryota</taxon>
        <taxon>Fungi</taxon>
        <taxon>Dikarya</taxon>
        <taxon>Ascomycota</taxon>
        <taxon>Pezizomycotina</taxon>
        <taxon>Leotiomycetes</taxon>
        <taxon>Helotiales</taxon>
        <taxon>Helotiaceae</taxon>
        <taxon>Glarea</taxon>
    </lineage>
</organism>
<accession>S3CY37</accession>
<dbReference type="InterPro" id="IPR011009">
    <property type="entry name" value="Kinase-like_dom_sf"/>
</dbReference>
<dbReference type="GO" id="GO:0016301">
    <property type="term" value="F:kinase activity"/>
    <property type="evidence" value="ECO:0007669"/>
    <property type="project" value="UniProtKB-KW"/>
</dbReference>
<dbReference type="Pfam" id="PF01636">
    <property type="entry name" value="APH"/>
    <property type="match status" value="1"/>
</dbReference>
<dbReference type="PANTHER" id="PTHR21310:SF55">
    <property type="entry name" value="AMINOGLYCOSIDE PHOSPHOTRANSFERASE DOMAIN-CONTAINING PROTEIN"/>
    <property type="match status" value="1"/>
</dbReference>
<evidence type="ECO:0000313" key="2">
    <source>
        <dbReference type="EMBL" id="EPE30525.1"/>
    </source>
</evidence>
<evidence type="ECO:0000259" key="1">
    <source>
        <dbReference type="Pfam" id="PF01636"/>
    </source>
</evidence>
<keyword evidence="3" id="KW-1185">Reference proteome</keyword>
<reference evidence="2 3" key="1">
    <citation type="journal article" date="2013" name="BMC Genomics">
        <title>Genomics-driven discovery of the pneumocandin biosynthetic gene cluster in the fungus Glarea lozoyensis.</title>
        <authorList>
            <person name="Chen L."/>
            <person name="Yue Q."/>
            <person name="Zhang X."/>
            <person name="Xiang M."/>
            <person name="Wang C."/>
            <person name="Li S."/>
            <person name="Che Y."/>
            <person name="Ortiz-Lopez F.J."/>
            <person name="Bills G.F."/>
            <person name="Liu X."/>
            <person name="An Z."/>
        </authorList>
    </citation>
    <scope>NUCLEOTIDE SEQUENCE [LARGE SCALE GENOMIC DNA]</scope>
    <source>
        <strain evidence="3">ATCC 20868 / MF5171</strain>
    </source>
</reference>